<dbReference type="PANTHER" id="PTHR34047:SF8">
    <property type="entry name" value="PROTEIN YKFC"/>
    <property type="match status" value="1"/>
</dbReference>
<sequence>MLIPKPGVKERRPLSIPAVRDRVVQAALKIVLEPVFEADFLPCSFGFRPKRSAHDALQVLIDEAWKGKRWVVETDIGWSWGERTSLLRLGPGRDRSRC</sequence>
<organism evidence="2 3">
    <name type="scientific">Amycolatopsis rhizosphaerae</name>
    <dbReference type="NCBI Taxonomy" id="2053003"/>
    <lineage>
        <taxon>Bacteria</taxon>
        <taxon>Bacillati</taxon>
        <taxon>Actinomycetota</taxon>
        <taxon>Actinomycetes</taxon>
        <taxon>Pseudonocardiales</taxon>
        <taxon>Pseudonocardiaceae</taxon>
        <taxon>Amycolatopsis</taxon>
    </lineage>
</organism>
<evidence type="ECO:0000313" key="2">
    <source>
        <dbReference type="EMBL" id="TVT38649.1"/>
    </source>
</evidence>
<dbReference type="PANTHER" id="PTHR34047">
    <property type="entry name" value="NUCLEAR INTRON MATURASE 1, MITOCHONDRIAL-RELATED"/>
    <property type="match status" value="1"/>
</dbReference>
<dbReference type="OrthoDB" id="1550386at2"/>
<gene>
    <name evidence="2" type="ORF">FNH05_24375</name>
</gene>
<dbReference type="InterPro" id="IPR043502">
    <property type="entry name" value="DNA/RNA_pol_sf"/>
</dbReference>
<dbReference type="SUPFAM" id="SSF56672">
    <property type="entry name" value="DNA/RNA polymerases"/>
    <property type="match status" value="1"/>
</dbReference>
<reference evidence="2 3" key="2">
    <citation type="submission" date="2019-08" db="EMBL/GenBank/DDBJ databases">
        <title>Amycolatopsis acidicola sp. nov., isolated from peat swamp forest soil.</title>
        <authorList>
            <person name="Srisuk N."/>
        </authorList>
    </citation>
    <scope>NUCLEOTIDE SEQUENCE [LARGE SCALE GENOMIC DNA]</scope>
    <source>
        <strain evidence="2 3">TBRC 6029</strain>
    </source>
</reference>
<dbReference type="RefSeq" id="WP_144591041.1">
    <property type="nucleotide sequence ID" value="NZ_VJWX01000286.1"/>
</dbReference>
<evidence type="ECO:0000259" key="1">
    <source>
        <dbReference type="Pfam" id="PF00078"/>
    </source>
</evidence>
<accession>A0A558BQ46</accession>
<dbReference type="InterPro" id="IPR051083">
    <property type="entry name" value="GrpII_Intron_Splice-Mob/Def"/>
</dbReference>
<feature type="domain" description="Reverse transcriptase" evidence="1">
    <location>
        <begin position="3"/>
        <end position="76"/>
    </location>
</feature>
<comment type="caution">
    <text evidence="2">The sequence shown here is derived from an EMBL/GenBank/DDBJ whole genome shotgun (WGS) entry which is preliminary data.</text>
</comment>
<protein>
    <recommendedName>
        <fullName evidence="1">Reverse transcriptase domain-containing protein</fullName>
    </recommendedName>
</protein>
<evidence type="ECO:0000313" key="3">
    <source>
        <dbReference type="Proteomes" id="UP000320011"/>
    </source>
</evidence>
<dbReference type="Proteomes" id="UP000320011">
    <property type="component" value="Unassembled WGS sequence"/>
</dbReference>
<dbReference type="AlphaFoldDB" id="A0A558BQ46"/>
<keyword evidence="3" id="KW-1185">Reference proteome</keyword>
<proteinExistence type="predicted"/>
<dbReference type="InterPro" id="IPR000477">
    <property type="entry name" value="RT_dom"/>
</dbReference>
<reference evidence="2 3" key="1">
    <citation type="submission" date="2019-07" db="EMBL/GenBank/DDBJ databases">
        <authorList>
            <person name="Duangmal K."/>
            <person name="Teo W.F.A."/>
        </authorList>
    </citation>
    <scope>NUCLEOTIDE SEQUENCE [LARGE SCALE GENOMIC DNA]</scope>
    <source>
        <strain evidence="2 3">TBRC 6029</strain>
    </source>
</reference>
<dbReference type="CDD" id="cd01651">
    <property type="entry name" value="RT_G2_intron"/>
    <property type="match status" value="1"/>
</dbReference>
<name>A0A558BQ46_9PSEU</name>
<dbReference type="EMBL" id="VJWX01000286">
    <property type="protein sequence ID" value="TVT38649.1"/>
    <property type="molecule type" value="Genomic_DNA"/>
</dbReference>
<dbReference type="Pfam" id="PF00078">
    <property type="entry name" value="RVT_1"/>
    <property type="match status" value="1"/>
</dbReference>